<dbReference type="EMBL" id="JACIJJ010000002">
    <property type="protein sequence ID" value="MBB5698591.1"/>
    <property type="molecule type" value="Genomic_DNA"/>
</dbReference>
<evidence type="ECO:0000313" key="1">
    <source>
        <dbReference type="EMBL" id="MBB5698591.1"/>
    </source>
</evidence>
<gene>
    <name evidence="1" type="ORF">FHR19_001936</name>
</gene>
<reference evidence="1 2" key="1">
    <citation type="submission" date="2020-08" db="EMBL/GenBank/DDBJ databases">
        <title>Genomic Encyclopedia of Type Strains, Phase IV (KMG-IV): sequencing the most valuable type-strain genomes for metagenomic binning, comparative biology and taxonomic classification.</title>
        <authorList>
            <person name="Goeker M."/>
        </authorList>
    </citation>
    <scope>NUCLEOTIDE SEQUENCE [LARGE SCALE GENOMIC DNA]</scope>
    <source>
        <strain evidence="1 2">DSM 27244</strain>
    </source>
</reference>
<organism evidence="1 2">
    <name type="scientific">Sphingomonas yantingensis</name>
    <dbReference type="NCBI Taxonomy" id="1241761"/>
    <lineage>
        <taxon>Bacteria</taxon>
        <taxon>Pseudomonadati</taxon>
        <taxon>Pseudomonadota</taxon>
        <taxon>Alphaproteobacteria</taxon>
        <taxon>Sphingomonadales</taxon>
        <taxon>Sphingomonadaceae</taxon>
        <taxon>Sphingomonas</taxon>
    </lineage>
</organism>
<accession>A0A7W9AQK3</accession>
<dbReference type="Proteomes" id="UP000557739">
    <property type="component" value="Unassembled WGS sequence"/>
</dbReference>
<sequence>MARYKLVAHSHAIAGREADYERWYDDRHMPDMPDMLAVPGFVSAERFTVVGEGPYRFLAIYEVESNDIRATLAEIGNRAGTDAMPITDAIDTSQVSVVAWHPVAAG</sequence>
<keyword evidence="2" id="KW-1185">Reference proteome</keyword>
<evidence type="ECO:0008006" key="3">
    <source>
        <dbReference type="Google" id="ProtNLM"/>
    </source>
</evidence>
<dbReference type="AlphaFoldDB" id="A0A7W9AQK3"/>
<dbReference type="RefSeq" id="WP_184027437.1">
    <property type="nucleotide sequence ID" value="NZ_JACIJJ010000002.1"/>
</dbReference>
<comment type="caution">
    <text evidence="1">The sequence shown here is derived from an EMBL/GenBank/DDBJ whole genome shotgun (WGS) entry which is preliminary data.</text>
</comment>
<dbReference type="InterPro" id="IPR011008">
    <property type="entry name" value="Dimeric_a/b-barrel"/>
</dbReference>
<evidence type="ECO:0000313" key="2">
    <source>
        <dbReference type="Proteomes" id="UP000557739"/>
    </source>
</evidence>
<protein>
    <recommendedName>
        <fullName evidence="3">EthD domain-containing protein</fullName>
    </recommendedName>
</protein>
<name>A0A7W9AQK3_9SPHN</name>
<dbReference type="SUPFAM" id="SSF54909">
    <property type="entry name" value="Dimeric alpha+beta barrel"/>
    <property type="match status" value="1"/>
</dbReference>
<proteinExistence type="predicted"/>